<name>A0ACA9QSZ5_9GLOM</name>
<organism evidence="1 2">
    <name type="scientific">Acaulospora colombiana</name>
    <dbReference type="NCBI Taxonomy" id="27376"/>
    <lineage>
        <taxon>Eukaryota</taxon>
        <taxon>Fungi</taxon>
        <taxon>Fungi incertae sedis</taxon>
        <taxon>Mucoromycota</taxon>
        <taxon>Glomeromycotina</taxon>
        <taxon>Glomeromycetes</taxon>
        <taxon>Diversisporales</taxon>
        <taxon>Acaulosporaceae</taxon>
        <taxon>Acaulospora</taxon>
    </lineage>
</organism>
<feature type="non-terminal residue" evidence="1">
    <location>
        <position position="62"/>
    </location>
</feature>
<dbReference type="EMBL" id="CAJVPT010060416">
    <property type="protein sequence ID" value="CAG8763642.1"/>
    <property type="molecule type" value="Genomic_DNA"/>
</dbReference>
<evidence type="ECO:0000313" key="1">
    <source>
        <dbReference type="EMBL" id="CAG8763642.1"/>
    </source>
</evidence>
<proteinExistence type="predicted"/>
<accession>A0ACA9QSZ5</accession>
<comment type="caution">
    <text evidence="1">The sequence shown here is derived from an EMBL/GenBank/DDBJ whole genome shotgun (WGS) entry which is preliminary data.</text>
</comment>
<protein>
    <submittedName>
        <fullName evidence="1">5599_t:CDS:1</fullName>
    </submittedName>
</protein>
<keyword evidence="2" id="KW-1185">Reference proteome</keyword>
<gene>
    <name evidence="1" type="ORF">ACOLOM_LOCUS13325</name>
</gene>
<dbReference type="Proteomes" id="UP000789525">
    <property type="component" value="Unassembled WGS sequence"/>
</dbReference>
<sequence length="62" mass="7474">MAETINKKRRGLYRGVRYQENVSPQVKPNRWVKEWQDLGMDIIDFSFWTHANLQILIEPLEN</sequence>
<evidence type="ECO:0000313" key="2">
    <source>
        <dbReference type="Proteomes" id="UP000789525"/>
    </source>
</evidence>
<reference evidence="1" key="1">
    <citation type="submission" date="2021-06" db="EMBL/GenBank/DDBJ databases">
        <authorList>
            <person name="Kallberg Y."/>
            <person name="Tangrot J."/>
            <person name="Rosling A."/>
        </authorList>
    </citation>
    <scope>NUCLEOTIDE SEQUENCE</scope>
    <source>
        <strain evidence="1">CL356</strain>
    </source>
</reference>